<dbReference type="Proteomes" id="UP000403538">
    <property type="component" value="Unassembled WGS sequence"/>
</dbReference>
<evidence type="ECO:0000313" key="1">
    <source>
        <dbReference type="EMBL" id="VTS50619.1"/>
    </source>
</evidence>
<dbReference type="EMBL" id="CABEID010000002">
    <property type="protein sequence ID" value="VTS50619.1"/>
    <property type="molecule type" value="Genomic_DNA"/>
</dbReference>
<proteinExistence type="predicted"/>
<reference evidence="1 2" key="1">
    <citation type="submission" date="2019-05" db="EMBL/GenBank/DDBJ databases">
        <authorList>
            <consortium name="Pathogen Informatics"/>
        </authorList>
    </citation>
    <scope>NUCLEOTIDE SEQUENCE [LARGE SCALE GENOMIC DNA]</scope>
    <source>
        <strain evidence="1 2">NCTC11062</strain>
    </source>
</reference>
<sequence>MSVIGEIVNISIKQFSRRKKKILDENGEQIEIESIVADSPRNVLLAMKSDNKLNDFLRHNEFTGEHEIVADVKLDAINLRKGAAAFCL</sequence>
<protein>
    <submittedName>
        <fullName evidence="1">Phage protein</fullName>
    </submittedName>
</protein>
<evidence type="ECO:0000313" key="2">
    <source>
        <dbReference type="Proteomes" id="UP000403538"/>
    </source>
</evidence>
<name>A0A4V0AB07_STRAP</name>
<accession>A0A4V0AB07</accession>
<organism evidence="1 2">
    <name type="scientific">Streptococcus anginosus</name>
    <dbReference type="NCBI Taxonomy" id="1328"/>
    <lineage>
        <taxon>Bacteria</taxon>
        <taxon>Bacillati</taxon>
        <taxon>Bacillota</taxon>
        <taxon>Bacilli</taxon>
        <taxon>Lactobacillales</taxon>
        <taxon>Streptococcaceae</taxon>
        <taxon>Streptococcus</taxon>
        <taxon>Streptococcus anginosus group</taxon>
    </lineage>
</organism>
<dbReference type="RefSeq" id="WP_260664251.1">
    <property type="nucleotide sequence ID" value="NZ_CABEID010000002.1"/>
</dbReference>
<dbReference type="AlphaFoldDB" id="A0A4V0AB07"/>
<gene>
    <name evidence="1" type="ORF">NCTC11062_02007</name>
</gene>